<dbReference type="CDD" id="cd00241">
    <property type="entry name" value="DOMON_like"/>
    <property type="match status" value="1"/>
</dbReference>
<reference evidence="3 4" key="1">
    <citation type="submission" date="2018-07" db="EMBL/GenBank/DDBJ databases">
        <title>Leeuwenhoekiella genomics.</title>
        <authorList>
            <person name="Tahon G."/>
            <person name="Willems A."/>
        </authorList>
    </citation>
    <scope>NUCLEOTIDE SEQUENCE [LARGE SCALE GENOMIC DNA]</scope>
    <source>
        <strain evidence="3 4">LMG 1345</strain>
    </source>
</reference>
<protein>
    <submittedName>
        <fullName evidence="3">Carbohydrate binding protein with CBM9 domain</fullName>
    </submittedName>
</protein>
<dbReference type="InterPro" id="IPR010502">
    <property type="entry name" value="Carb-bd_dom_fam9"/>
</dbReference>
<comment type="caution">
    <text evidence="3">The sequence shown here is derived from an EMBL/GenBank/DDBJ whole genome shotgun (WGS) entry which is preliminary data.</text>
</comment>
<dbReference type="Proteomes" id="UP000290608">
    <property type="component" value="Unassembled WGS sequence"/>
</dbReference>
<gene>
    <name evidence="3" type="ORF">DSL99_2981</name>
</gene>
<dbReference type="AlphaFoldDB" id="A0A4Q0PKL0"/>
<accession>A0A4Q0PKL0</accession>
<keyword evidence="1" id="KW-0732">Signal</keyword>
<evidence type="ECO:0000256" key="1">
    <source>
        <dbReference type="SAM" id="SignalP"/>
    </source>
</evidence>
<dbReference type="Gene3D" id="2.60.40.1190">
    <property type="match status" value="1"/>
</dbReference>
<name>A0A4Q0PKL0_9FLAO</name>
<feature type="chain" id="PRO_5020789528" evidence="1">
    <location>
        <begin position="22"/>
        <end position="247"/>
    </location>
</feature>
<dbReference type="GO" id="GO:0030246">
    <property type="term" value="F:carbohydrate binding"/>
    <property type="evidence" value="ECO:0007669"/>
    <property type="project" value="InterPro"/>
</dbReference>
<dbReference type="RefSeq" id="WP_073100440.1">
    <property type="nucleotide sequence ID" value="NZ_JBALUR010000002.1"/>
</dbReference>
<evidence type="ECO:0000313" key="4">
    <source>
        <dbReference type="Proteomes" id="UP000290608"/>
    </source>
</evidence>
<dbReference type="GO" id="GO:0016052">
    <property type="term" value="P:carbohydrate catabolic process"/>
    <property type="evidence" value="ECO:0007669"/>
    <property type="project" value="InterPro"/>
</dbReference>
<dbReference type="Pfam" id="PF06452">
    <property type="entry name" value="CBM9_1"/>
    <property type="match status" value="1"/>
</dbReference>
<dbReference type="EMBL" id="QOVL01000016">
    <property type="protein sequence ID" value="RXG27189.1"/>
    <property type="molecule type" value="Genomic_DNA"/>
</dbReference>
<sequence length="247" mass="27848">MKNLLALLFLFVLLHSCKNNEEPPPLFVKTNTHSIEVKKATIAPVIDGKPTDPAWENLNWIGVLNKWQGADTNLMMNYKLLWTPDALFVLVQLENLTLHPNLGNPLEHYYSEDNLSIYLDEDNSGGDYTNSYNAFEYKILPSNFTVRLDPDKKPLTANNAIHSALKKYGNTYYWELKIAAFDASYQPNTPNEPVSLKLGKLIGFALAFEKVNAKEPHTIYGSVTIPEDYEGRIAIDAGLFGTLKLIQ</sequence>
<proteinExistence type="predicted"/>
<evidence type="ECO:0000259" key="2">
    <source>
        <dbReference type="Pfam" id="PF06452"/>
    </source>
</evidence>
<evidence type="ECO:0000313" key="3">
    <source>
        <dbReference type="EMBL" id="RXG27189.1"/>
    </source>
</evidence>
<dbReference type="GO" id="GO:0004553">
    <property type="term" value="F:hydrolase activity, hydrolyzing O-glycosyl compounds"/>
    <property type="evidence" value="ECO:0007669"/>
    <property type="project" value="InterPro"/>
</dbReference>
<dbReference type="STRING" id="1122159.SAMN02745246_03377"/>
<feature type="domain" description="Carbohydrate-binding" evidence="2">
    <location>
        <begin position="46"/>
        <end position="246"/>
    </location>
</feature>
<feature type="signal peptide" evidence="1">
    <location>
        <begin position="1"/>
        <end position="21"/>
    </location>
</feature>
<organism evidence="3 4">
    <name type="scientific">Leeuwenhoekiella marinoflava</name>
    <dbReference type="NCBI Taxonomy" id="988"/>
    <lineage>
        <taxon>Bacteria</taxon>
        <taxon>Pseudomonadati</taxon>
        <taxon>Bacteroidota</taxon>
        <taxon>Flavobacteriia</taxon>
        <taxon>Flavobacteriales</taxon>
        <taxon>Flavobacteriaceae</taxon>
        <taxon>Leeuwenhoekiella</taxon>
    </lineage>
</organism>
<dbReference type="SUPFAM" id="SSF49344">
    <property type="entry name" value="CBD9-like"/>
    <property type="match status" value="1"/>
</dbReference>